<organism evidence="7 8">
    <name type="scientific">Coemansia biformis</name>
    <dbReference type="NCBI Taxonomy" id="1286918"/>
    <lineage>
        <taxon>Eukaryota</taxon>
        <taxon>Fungi</taxon>
        <taxon>Fungi incertae sedis</taxon>
        <taxon>Zoopagomycota</taxon>
        <taxon>Kickxellomycotina</taxon>
        <taxon>Kickxellomycetes</taxon>
        <taxon>Kickxellales</taxon>
        <taxon>Kickxellaceae</taxon>
        <taxon>Coemansia</taxon>
    </lineage>
</organism>
<dbReference type="OrthoDB" id="1924577at2759"/>
<dbReference type="GO" id="GO:0000462">
    <property type="term" value="P:maturation of SSU-rRNA from tricistronic rRNA transcript (SSU-rRNA, 5.8S rRNA, LSU-rRNA)"/>
    <property type="evidence" value="ECO:0007669"/>
    <property type="project" value="TreeGrafter"/>
</dbReference>
<sequence>MARRPKKRAGKAVAPVDEEELVRRGASVRAIKTWADVEHESADEFDASKDKVLVEYDKKRVGSGKRPGRRGGASDDESDEEVLGVRAAASSAEDSDGSDGEAFYSDDDRAGQPQDGAWGKQKYNYYDADDIGTDTDDDEAAAQEEEEEALRLQKKQLEALDEGDFIDEFGAQLGVGAKGPGGISRLVSSAEDGHGQPAADAGEFGADGSYSISDAKRQALLRLPEKDRLKVIQAESPELLSLVKDMKAYWAVVRDEVKPILDRAAALGVRPDDHPALAFYTAQYQLLTSYLNNIAVYLVAKASTAEERGEIALRDHPVIGGLVEFRRRLEMMDALQTRLAPLLDLFADELASGSMTAATADGAAVNDTAMEMASEDEAARPAARAAKRADRAAKKADRTADRRKGSAAGAFLEGAAPPADSYTELQAMLKKGRAAQRKKGLARKAAVGTADWRAIEDGDLGDQEQLEEEDAEDKERAMRRLRHHAKRVVQARGKREARDKMSGDMDVPYKDRRAERLRYDDQTAAAVRAEAKKHGDDLDMGMDLDSDVGEPGGGGDSGDYYNEVVRRQAQKKAEKAERQEAQWRMAVEDNVAEEAAVEGGGKRKVNYQILKNKGLQPRRTKEQRNPRVKRRVRYEKAKKKLGSTVAQVRALDGGYGGEATGIKPGLTRSTRFG</sequence>
<feature type="compositionally biased region" description="Basic and acidic residues" evidence="5">
    <location>
        <begin position="493"/>
        <end position="506"/>
    </location>
</feature>
<dbReference type="InterPro" id="IPR007146">
    <property type="entry name" value="Sas10/Utp3/C1D"/>
</dbReference>
<keyword evidence="8" id="KW-1185">Reference proteome</keyword>
<feature type="compositionally biased region" description="Basic residues" evidence="5">
    <location>
        <begin position="479"/>
        <end position="489"/>
    </location>
</feature>
<comment type="similarity">
    <text evidence="2">Belongs to the SAS10 family.</text>
</comment>
<dbReference type="Pfam" id="PF04000">
    <property type="entry name" value="Sas10_Utp3"/>
    <property type="match status" value="1"/>
</dbReference>
<keyword evidence="3" id="KW-0597">Phosphoprotein</keyword>
<dbReference type="InterPro" id="IPR018972">
    <property type="entry name" value="Sas10_C_dom"/>
</dbReference>
<dbReference type="AlphaFoldDB" id="A0A9W7Y6K6"/>
<evidence type="ECO:0000256" key="2">
    <source>
        <dbReference type="ARBA" id="ARBA00010979"/>
    </source>
</evidence>
<evidence type="ECO:0000256" key="4">
    <source>
        <dbReference type="ARBA" id="ARBA00023242"/>
    </source>
</evidence>
<reference evidence="7" key="1">
    <citation type="submission" date="2022-07" db="EMBL/GenBank/DDBJ databases">
        <title>Phylogenomic reconstructions and comparative analyses of Kickxellomycotina fungi.</title>
        <authorList>
            <person name="Reynolds N.K."/>
            <person name="Stajich J.E."/>
            <person name="Barry K."/>
            <person name="Grigoriev I.V."/>
            <person name="Crous P."/>
            <person name="Smith M.E."/>
        </authorList>
    </citation>
    <scope>NUCLEOTIDE SEQUENCE</scope>
    <source>
        <strain evidence="7">BCRC 34381</strain>
    </source>
</reference>
<feature type="compositionally biased region" description="Basic and acidic residues" evidence="5">
    <location>
        <begin position="387"/>
        <end position="404"/>
    </location>
</feature>
<accession>A0A9W7Y6K6</accession>
<evidence type="ECO:0000313" key="7">
    <source>
        <dbReference type="EMBL" id="KAJ1729610.1"/>
    </source>
</evidence>
<name>A0A9W7Y6K6_9FUNG</name>
<evidence type="ECO:0000256" key="3">
    <source>
        <dbReference type="ARBA" id="ARBA00022553"/>
    </source>
</evidence>
<dbReference type="GO" id="GO:0032040">
    <property type="term" value="C:small-subunit processome"/>
    <property type="evidence" value="ECO:0007669"/>
    <property type="project" value="TreeGrafter"/>
</dbReference>
<feature type="region of interest" description="Disordered" evidence="5">
    <location>
        <begin position="371"/>
        <end position="414"/>
    </location>
</feature>
<feature type="region of interest" description="Disordered" evidence="5">
    <location>
        <begin position="57"/>
        <end position="147"/>
    </location>
</feature>
<feature type="compositionally biased region" description="Acidic residues" evidence="5">
    <location>
        <begin position="457"/>
        <end position="472"/>
    </location>
</feature>
<evidence type="ECO:0000259" key="6">
    <source>
        <dbReference type="Pfam" id="PF09368"/>
    </source>
</evidence>
<comment type="subcellular location">
    <subcellularLocation>
        <location evidence="1">Nucleus</location>
    </subcellularLocation>
</comment>
<gene>
    <name evidence="7" type="primary">SAS10</name>
    <name evidence="7" type="ORF">LPJ61_003436</name>
</gene>
<dbReference type="Proteomes" id="UP001143981">
    <property type="component" value="Unassembled WGS sequence"/>
</dbReference>
<evidence type="ECO:0000313" key="8">
    <source>
        <dbReference type="Proteomes" id="UP001143981"/>
    </source>
</evidence>
<feature type="region of interest" description="Disordered" evidence="5">
    <location>
        <begin position="456"/>
        <end position="506"/>
    </location>
</feature>
<dbReference type="EMBL" id="JANBOI010000583">
    <property type="protein sequence ID" value="KAJ1729610.1"/>
    <property type="molecule type" value="Genomic_DNA"/>
</dbReference>
<dbReference type="PANTHER" id="PTHR13237:SF8">
    <property type="entry name" value="SOMETHING ABOUT SILENCING PROTEIN 10"/>
    <property type="match status" value="1"/>
</dbReference>
<dbReference type="PANTHER" id="PTHR13237">
    <property type="entry name" value="SOMETHING ABOUT SILENCING PROTEIN 10-RELATED"/>
    <property type="match status" value="1"/>
</dbReference>
<feature type="region of interest" description="Disordered" evidence="5">
    <location>
        <begin position="653"/>
        <end position="673"/>
    </location>
</feature>
<dbReference type="Pfam" id="PF09368">
    <property type="entry name" value="Sas10"/>
    <property type="match status" value="1"/>
</dbReference>
<keyword evidence="4" id="KW-0539">Nucleus</keyword>
<evidence type="ECO:0000256" key="1">
    <source>
        <dbReference type="ARBA" id="ARBA00004123"/>
    </source>
</evidence>
<comment type="caution">
    <text evidence="7">The sequence shown here is derived from an EMBL/GenBank/DDBJ whole genome shotgun (WGS) entry which is preliminary data.</text>
</comment>
<proteinExistence type="inferred from homology"/>
<feature type="domain" description="Sas10 C-terminal" evidence="6">
    <location>
        <begin position="600"/>
        <end position="672"/>
    </location>
</feature>
<protein>
    <submittedName>
        <fullName evidence="7">Something about silencing protein 10</fullName>
    </submittedName>
</protein>
<evidence type="ECO:0000256" key="5">
    <source>
        <dbReference type="SAM" id="MobiDB-lite"/>
    </source>
</evidence>
<feature type="compositionally biased region" description="Acidic residues" evidence="5">
    <location>
        <begin position="127"/>
        <end position="147"/>
    </location>
</feature>